<protein>
    <submittedName>
        <fullName evidence="2">Uncharacterized protein</fullName>
    </submittedName>
</protein>
<keyword evidence="3" id="KW-1185">Reference proteome</keyword>
<feature type="non-terminal residue" evidence="2">
    <location>
        <position position="152"/>
    </location>
</feature>
<reference evidence="2" key="1">
    <citation type="submission" date="2022-10" db="EMBL/GenBank/DDBJ databases">
        <title>The WGS of Solirubrobacter ginsenosidimutans DSM 21036.</title>
        <authorList>
            <person name="Jiang Z."/>
        </authorList>
    </citation>
    <scope>NUCLEOTIDE SEQUENCE</scope>
    <source>
        <strain evidence="2">DSM 21036</strain>
    </source>
</reference>
<organism evidence="2 3">
    <name type="scientific">Solirubrobacter ginsenosidimutans</name>
    <dbReference type="NCBI Taxonomy" id="490573"/>
    <lineage>
        <taxon>Bacteria</taxon>
        <taxon>Bacillati</taxon>
        <taxon>Actinomycetota</taxon>
        <taxon>Thermoleophilia</taxon>
        <taxon>Solirubrobacterales</taxon>
        <taxon>Solirubrobacteraceae</taxon>
        <taxon>Solirubrobacter</taxon>
    </lineage>
</organism>
<evidence type="ECO:0000256" key="1">
    <source>
        <dbReference type="SAM" id="MobiDB-lite"/>
    </source>
</evidence>
<name>A0A9X3N084_9ACTN</name>
<feature type="region of interest" description="Disordered" evidence="1">
    <location>
        <begin position="50"/>
        <end position="152"/>
    </location>
</feature>
<feature type="compositionally biased region" description="Basic and acidic residues" evidence="1">
    <location>
        <begin position="50"/>
        <end position="59"/>
    </location>
</feature>
<comment type="caution">
    <text evidence="2">The sequence shown here is derived from an EMBL/GenBank/DDBJ whole genome shotgun (WGS) entry which is preliminary data.</text>
</comment>
<proteinExistence type="predicted"/>
<feature type="compositionally biased region" description="Low complexity" evidence="1">
    <location>
        <begin position="107"/>
        <end position="152"/>
    </location>
</feature>
<dbReference type="AlphaFoldDB" id="A0A9X3N084"/>
<dbReference type="EMBL" id="JAPDOD010000034">
    <property type="protein sequence ID" value="MDA0164422.1"/>
    <property type="molecule type" value="Genomic_DNA"/>
</dbReference>
<sequence length="152" mass="15389">MKRALDLLAAVFANPAAGAPLLEELRAGWRELAPDERAALTPLAKLAAERVKAAPKDDGDGYWASLESEAPPEEEWSSESAGYDDAPNGAALSAEDSDWRRERTRRGGLAPSSGGDAAPPASGLRASAGGGAAPPDLAPRPAGGGHAAAPSV</sequence>
<accession>A0A9X3N084</accession>
<evidence type="ECO:0000313" key="2">
    <source>
        <dbReference type="EMBL" id="MDA0164422.1"/>
    </source>
</evidence>
<gene>
    <name evidence="2" type="ORF">OM076_29395</name>
</gene>
<dbReference type="Proteomes" id="UP001149140">
    <property type="component" value="Unassembled WGS sequence"/>
</dbReference>
<evidence type="ECO:0000313" key="3">
    <source>
        <dbReference type="Proteomes" id="UP001149140"/>
    </source>
</evidence>